<name>A0A318SYD6_9RHOB</name>
<evidence type="ECO:0000313" key="3">
    <source>
        <dbReference type="Proteomes" id="UP000248311"/>
    </source>
</evidence>
<gene>
    <name evidence="2" type="ORF">DFP88_10130</name>
</gene>
<dbReference type="EMBL" id="QJTE01000001">
    <property type="protein sequence ID" value="PYE85366.1"/>
    <property type="molecule type" value="Genomic_DNA"/>
</dbReference>
<dbReference type="Pfam" id="PF01156">
    <property type="entry name" value="IU_nuc_hydro"/>
    <property type="match status" value="1"/>
</dbReference>
<evidence type="ECO:0000313" key="2">
    <source>
        <dbReference type="EMBL" id="PYE85366.1"/>
    </source>
</evidence>
<dbReference type="InterPro" id="IPR052775">
    <property type="entry name" value="IUN_hydrolase"/>
</dbReference>
<proteinExistence type="predicted"/>
<comment type="caution">
    <text evidence="2">The sequence shown here is derived from an EMBL/GenBank/DDBJ whole genome shotgun (WGS) entry which is preliminary data.</text>
</comment>
<dbReference type="PANTHER" id="PTHR46190">
    <property type="entry name" value="SI:CH211-201H21.5-RELATED"/>
    <property type="match status" value="1"/>
</dbReference>
<dbReference type="GO" id="GO:0016799">
    <property type="term" value="F:hydrolase activity, hydrolyzing N-glycosyl compounds"/>
    <property type="evidence" value="ECO:0007669"/>
    <property type="project" value="InterPro"/>
</dbReference>
<feature type="domain" description="Inosine/uridine-preferring nucleoside hydrolase" evidence="1">
    <location>
        <begin position="4"/>
        <end position="299"/>
    </location>
</feature>
<keyword evidence="2" id="KW-0378">Hydrolase</keyword>
<evidence type="ECO:0000259" key="1">
    <source>
        <dbReference type="Pfam" id="PF01156"/>
    </source>
</evidence>
<dbReference type="RefSeq" id="WP_110812439.1">
    <property type="nucleotide sequence ID" value="NZ_QJTE01000001.1"/>
</dbReference>
<dbReference type="Proteomes" id="UP000248311">
    <property type="component" value="Unassembled WGS sequence"/>
</dbReference>
<dbReference type="SUPFAM" id="SSF53590">
    <property type="entry name" value="Nucleoside hydrolase"/>
    <property type="match status" value="1"/>
</dbReference>
<organism evidence="2 3">
    <name type="scientific">Pseudoroseicyclus aestuarii</name>
    <dbReference type="NCBI Taxonomy" id="1795041"/>
    <lineage>
        <taxon>Bacteria</taxon>
        <taxon>Pseudomonadati</taxon>
        <taxon>Pseudomonadota</taxon>
        <taxon>Alphaproteobacteria</taxon>
        <taxon>Rhodobacterales</taxon>
        <taxon>Paracoccaceae</taxon>
        <taxon>Pseudoroseicyclus</taxon>
    </lineage>
</organism>
<dbReference type="InterPro" id="IPR001910">
    <property type="entry name" value="Inosine/uridine_hydrolase_dom"/>
</dbReference>
<dbReference type="PANTHER" id="PTHR46190:SF1">
    <property type="entry name" value="SI:CH211-201H21.5"/>
    <property type="match status" value="1"/>
</dbReference>
<protein>
    <submittedName>
        <fullName evidence="2">Purine nucleosidase/non-specific riboncleoside hydrolase</fullName>
    </submittedName>
</protein>
<reference evidence="2 3" key="1">
    <citation type="submission" date="2018-06" db="EMBL/GenBank/DDBJ databases">
        <title>Genomic Encyclopedia of Type Strains, Phase III (KMG-III): the genomes of soil and plant-associated and newly described type strains.</title>
        <authorList>
            <person name="Whitman W."/>
        </authorList>
    </citation>
    <scope>NUCLEOTIDE SEQUENCE [LARGE SCALE GENOMIC DNA]</scope>
    <source>
        <strain evidence="2 3">CECT 9025</strain>
    </source>
</reference>
<dbReference type="AlphaFoldDB" id="A0A318SYD6"/>
<dbReference type="InterPro" id="IPR036452">
    <property type="entry name" value="Ribo_hydro-like"/>
</dbReference>
<accession>A0A318SYD6</accession>
<dbReference type="OrthoDB" id="9797882at2"/>
<sequence length="313" mass="32527">MNPLILDTDGGVDDAQALLMLIAAGRVPEAVTTCFGNVGLAAATRNILTVLAVAGCDVPVHAGQERPLTAPLIDATYIHGEDGLGGAPRPAEIGQGASDDAVGFLRRRLREAARDGQPVDILAIGPLTNIALALRLEPGIAAGIGMLTIMGGTLWGRGNTTAAAEFNVYADPEAAAIVFQADVATTVVPWEPCVAHALEGPEVDALFDGDAQDDYHAFSLALAQHARRTTVGYGGPDVFRFVDPFAAAVVIDPDIITASIEASVDVALAPGLARGMTLVDPTGRLGTPPVRLVETGDMAKLTELFARSIRWRP</sequence>
<keyword evidence="3" id="KW-1185">Reference proteome</keyword>
<dbReference type="Gene3D" id="3.90.245.10">
    <property type="entry name" value="Ribonucleoside hydrolase-like"/>
    <property type="match status" value="1"/>
</dbReference>